<evidence type="ECO:0000256" key="3">
    <source>
        <dbReference type="ARBA" id="ARBA00022475"/>
    </source>
</evidence>
<evidence type="ECO:0000313" key="11">
    <source>
        <dbReference type="EMBL" id="MBY5958885.1"/>
    </source>
</evidence>
<dbReference type="SUPFAM" id="SSF56317">
    <property type="entry name" value="Carbon-nitrogen hydrolase"/>
    <property type="match status" value="1"/>
</dbReference>
<dbReference type="Pfam" id="PF20154">
    <property type="entry name" value="LNT_N"/>
    <property type="match status" value="1"/>
</dbReference>
<feature type="transmembrane region" description="Helical" evidence="9">
    <location>
        <begin position="42"/>
        <end position="60"/>
    </location>
</feature>
<dbReference type="PANTHER" id="PTHR38686">
    <property type="entry name" value="APOLIPOPROTEIN N-ACYLTRANSFERASE"/>
    <property type="match status" value="1"/>
</dbReference>
<reference evidence="11" key="1">
    <citation type="submission" date="2021-06" db="EMBL/GenBank/DDBJ databases">
        <title>44 bacteria genomes isolated from Dapeng, Shenzhen.</title>
        <authorList>
            <person name="Zheng W."/>
            <person name="Yu S."/>
            <person name="Huang Y."/>
        </authorList>
    </citation>
    <scope>NUCLEOTIDE SEQUENCE</scope>
    <source>
        <strain evidence="11">DP5N28-2</strain>
    </source>
</reference>
<evidence type="ECO:0000256" key="8">
    <source>
        <dbReference type="ARBA" id="ARBA00023315"/>
    </source>
</evidence>
<dbReference type="GO" id="GO:0042158">
    <property type="term" value="P:lipoprotein biosynthetic process"/>
    <property type="evidence" value="ECO:0007669"/>
    <property type="project" value="UniProtKB-UniRule"/>
</dbReference>
<feature type="transmembrane region" description="Helical" evidence="9">
    <location>
        <begin position="80"/>
        <end position="100"/>
    </location>
</feature>
<comment type="catalytic activity">
    <reaction evidence="9">
        <text>N-terminal S-1,2-diacyl-sn-glyceryl-L-cysteinyl-[lipoprotein] + a glycerophospholipid = N-acyl-S-1,2-diacyl-sn-glyceryl-L-cysteinyl-[lipoprotein] + a 2-acyl-sn-glycero-3-phospholipid + H(+)</text>
        <dbReference type="Rhea" id="RHEA:48228"/>
        <dbReference type="Rhea" id="RHEA-COMP:14681"/>
        <dbReference type="Rhea" id="RHEA-COMP:14684"/>
        <dbReference type="ChEBI" id="CHEBI:15378"/>
        <dbReference type="ChEBI" id="CHEBI:136912"/>
        <dbReference type="ChEBI" id="CHEBI:140656"/>
        <dbReference type="ChEBI" id="CHEBI:140657"/>
        <dbReference type="ChEBI" id="CHEBI:140660"/>
        <dbReference type="EC" id="2.3.1.269"/>
    </reaction>
</comment>
<evidence type="ECO:0000256" key="4">
    <source>
        <dbReference type="ARBA" id="ARBA00022679"/>
    </source>
</evidence>
<keyword evidence="8 9" id="KW-0012">Acyltransferase</keyword>
<keyword evidence="3 9" id="KW-1003">Cell membrane</keyword>
<dbReference type="Proteomes" id="UP000753961">
    <property type="component" value="Unassembled WGS sequence"/>
</dbReference>
<dbReference type="EMBL" id="JAHVHU010000010">
    <property type="protein sequence ID" value="MBY5958885.1"/>
    <property type="molecule type" value="Genomic_DNA"/>
</dbReference>
<evidence type="ECO:0000256" key="9">
    <source>
        <dbReference type="HAMAP-Rule" id="MF_01148"/>
    </source>
</evidence>
<feature type="transmembrane region" description="Helical" evidence="9">
    <location>
        <begin position="169"/>
        <end position="189"/>
    </location>
</feature>
<evidence type="ECO:0000256" key="5">
    <source>
        <dbReference type="ARBA" id="ARBA00022692"/>
    </source>
</evidence>
<comment type="pathway">
    <text evidence="9">Protein modification; lipoprotein biosynthesis (N-acyl transfer).</text>
</comment>
<evidence type="ECO:0000256" key="6">
    <source>
        <dbReference type="ARBA" id="ARBA00022989"/>
    </source>
</evidence>
<gene>
    <name evidence="9 11" type="primary">lnt</name>
    <name evidence="11" type="ORF">KUV50_12105</name>
</gene>
<feature type="transmembrane region" description="Helical" evidence="9">
    <location>
        <begin position="12"/>
        <end position="30"/>
    </location>
</feature>
<dbReference type="GO" id="GO:0005886">
    <property type="term" value="C:plasma membrane"/>
    <property type="evidence" value="ECO:0007669"/>
    <property type="project" value="UniProtKB-SubCell"/>
</dbReference>
<comment type="similarity">
    <text evidence="2 9">Belongs to the CN hydrolase family. Apolipoprotein N-acyltransferase subfamily.</text>
</comment>
<dbReference type="HAMAP" id="MF_01148">
    <property type="entry name" value="Lnt"/>
    <property type="match status" value="1"/>
</dbReference>
<dbReference type="CDD" id="cd07571">
    <property type="entry name" value="ALP_N-acyl_transferase"/>
    <property type="match status" value="1"/>
</dbReference>
<keyword evidence="7 9" id="KW-0472">Membrane</keyword>
<comment type="function">
    <text evidence="9">Catalyzes the phospholipid dependent N-acylation of the N-terminal cysteine of apolipoprotein, the last step in lipoprotein maturation.</text>
</comment>
<protein>
    <recommendedName>
        <fullName evidence="9">Apolipoprotein N-acyltransferase</fullName>
        <shortName evidence="9">ALP N-acyltransferase</shortName>
        <ecNumber evidence="9">2.3.1.269</ecNumber>
    </recommendedName>
</protein>
<organism evidence="11 12">
    <name type="scientific">Membranihabitans marinus</name>
    <dbReference type="NCBI Taxonomy" id="1227546"/>
    <lineage>
        <taxon>Bacteria</taxon>
        <taxon>Pseudomonadati</taxon>
        <taxon>Bacteroidota</taxon>
        <taxon>Saprospiria</taxon>
        <taxon>Saprospirales</taxon>
        <taxon>Saprospiraceae</taxon>
        <taxon>Membranihabitans</taxon>
    </lineage>
</organism>
<keyword evidence="4 9" id="KW-0808">Transferase</keyword>
<keyword evidence="6 9" id="KW-1133">Transmembrane helix</keyword>
<keyword evidence="12" id="KW-1185">Reference proteome</keyword>
<dbReference type="InterPro" id="IPR036526">
    <property type="entry name" value="C-N_Hydrolase_sf"/>
</dbReference>
<feature type="transmembrane region" description="Helical" evidence="9">
    <location>
        <begin position="112"/>
        <end position="134"/>
    </location>
</feature>
<name>A0A953HV80_9BACT</name>
<sequence length="595" mass="68916">MNWTSADLRKYAHWSLAIGILISGAAVYLLYRNPIWNNETRLLFFGCWLILTGLLGYNPTFRNQIKYFLVSSLGGVLASLGFPPYPLLPLILFAFVPLFWLERAYYEKRIRLAWFVFFIFNFFLIWNVGTTFWISNTAFLPGVVGMGINAFLMTAVVCWISWIHRKGKVDWYFGVLFIAGWLTFEYIHLRWELSWPWLNIGNALAKWPILAQWYEYTGALGGSFWILLVNYLFYAIIRKGGMSGRVWECYRRWLPWLAVVIIPIISSVIIYYNTNVTGPSMKAVVINPNIEPHYEKFNQDFETRWTIYQNLLERAMAHEPDLLVLPETIFEQVNVDQIQNNPYIGRIEKLLAEYQSTARVLLGVTSYKVFGENNPPPDRSSVRETVSKDRSVLFWEVYNSAIMLGNDTIPVYHKQKLVPGAENFPYRKLLFFLNPIIDQLGGTIYGYGQVDAQDVFVFDQVKLAPVICYESVYGEYMRKYVAKGANLFTIITNDGWWGDTEGHQQHYEFAALRAIEYRRSVLRSANMGLNGAFNQRGNEVVPPNKYDEKAVIPVSVTLNSSLTFYALWGDYLGRFSIFLMVFFTLKSLVNSFTKE</sequence>
<evidence type="ECO:0000313" key="12">
    <source>
        <dbReference type="Proteomes" id="UP000753961"/>
    </source>
</evidence>
<dbReference type="Pfam" id="PF00795">
    <property type="entry name" value="CN_hydrolase"/>
    <property type="match status" value="1"/>
</dbReference>
<feature type="transmembrane region" description="Helical" evidence="9">
    <location>
        <begin position="140"/>
        <end position="162"/>
    </location>
</feature>
<comment type="caution">
    <text evidence="11">The sequence shown here is derived from an EMBL/GenBank/DDBJ whole genome shotgun (WGS) entry which is preliminary data.</text>
</comment>
<dbReference type="RefSeq" id="WP_222580420.1">
    <property type="nucleotide sequence ID" value="NZ_JAHVHU010000010.1"/>
</dbReference>
<feature type="domain" description="CN hydrolase" evidence="10">
    <location>
        <begin position="281"/>
        <end position="558"/>
    </location>
</feature>
<dbReference type="PROSITE" id="PS50263">
    <property type="entry name" value="CN_HYDROLASE"/>
    <property type="match status" value="1"/>
</dbReference>
<dbReference type="InterPro" id="IPR004563">
    <property type="entry name" value="Apolipo_AcylTrfase"/>
</dbReference>
<evidence type="ECO:0000259" key="10">
    <source>
        <dbReference type="PROSITE" id="PS50263"/>
    </source>
</evidence>
<feature type="transmembrane region" description="Helical" evidence="9">
    <location>
        <begin position="213"/>
        <end position="233"/>
    </location>
</feature>
<dbReference type="EC" id="2.3.1.269" evidence="9"/>
<proteinExistence type="inferred from homology"/>
<comment type="subcellular location">
    <subcellularLocation>
        <location evidence="1 9">Cell membrane</location>
        <topology evidence="1 9">Multi-pass membrane protein</topology>
    </subcellularLocation>
</comment>
<feature type="transmembrane region" description="Helical" evidence="9">
    <location>
        <begin position="253"/>
        <end position="272"/>
    </location>
</feature>
<dbReference type="AlphaFoldDB" id="A0A953HV80"/>
<dbReference type="NCBIfam" id="TIGR00546">
    <property type="entry name" value="lnt"/>
    <property type="match status" value="1"/>
</dbReference>
<dbReference type="InterPro" id="IPR003010">
    <property type="entry name" value="C-N_Hydrolase"/>
</dbReference>
<dbReference type="GO" id="GO:0016410">
    <property type="term" value="F:N-acyltransferase activity"/>
    <property type="evidence" value="ECO:0007669"/>
    <property type="project" value="UniProtKB-UniRule"/>
</dbReference>
<evidence type="ECO:0000256" key="2">
    <source>
        <dbReference type="ARBA" id="ARBA00010065"/>
    </source>
</evidence>
<evidence type="ECO:0000256" key="7">
    <source>
        <dbReference type="ARBA" id="ARBA00023136"/>
    </source>
</evidence>
<dbReference type="Gene3D" id="3.60.110.10">
    <property type="entry name" value="Carbon-nitrogen hydrolase"/>
    <property type="match status" value="1"/>
</dbReference>
<keyword evidence="5 9" id="KW-0812">Transmembrane</keyword>
<accession>A0A953HV80</accession>
<evidence type="ECO:0000256" key="1">
    <source>
        <dbReference type="ARBA" id="ARBA00004651"/>
    </source>
</evidence>
<dbReference type="InterPro" id="IPR045378">
    <property type="entry name" value="LNT_N"/>
</dbReference>
<dbReference type="PANTHER" id="PTHR38686:SF1">
    <property type="entry name" value="APOLIPOPROTEIN N-ACYLTRANSFERASE"/>
    <property type="match status" value="1"/>
</dbReference>